<name>A0A553ZMG5_9ACTN</name>
<dbReference type="RefSeq" id="WP_143941183.1">
    <property type="nucleotide sequence ID" value="NZ_VKLS01000066.1"/>
</dbReference>
<dbReference type="EMBL" id="VKLS01000066">
    <property type="protein sequence ID" value="TSB42674.1"/>
    <property type="molecule type" value="Genomic_DNA"/>
</dbReference>
<keyword evidence="2" id="KW-1185">Reference proteome</keyword>
<dbReference type="AlphaFoldDB" id="A0A553ZMG5"/>
<comment type="caution">
    <text evidence="1">The sequence shown here is derived from an EMBL/GenBank/DDBJ whole genome shotgun (WGS) entry which is preliminary data.</text>
</comment>
<proteinExistence type="predicted"/>
<reference evidence="1 2" key="1">
    <citation type="submission" date="2019-07" db="EMBL/GenBank/DDBJ databases">
        <title>Draft genome for Streptomyces benahoarensis MZ03-48.</title>
        <authorList>
            <person name="Gonzalez-Pimentel J.L."/>
        </authorList>
    </citation>
    <scope>NUCLEOTIDE SEQUENCE [LARGE SCALE GENOMIC DNA]</scope>
    <source>
        <strain evidence="1 2">MZ03-48</strain>
    </source>
</reference>
<sequence length="154" mass="17285">MKTDKNFKEEFENWSSKDQKTNAVLLDGKLQALATNSAIFTSDPDAPEVAFYNDGPALRSVHEWVGQFKNKGHTLTGYLRYYKPRVKFLAENYVSLSYCTDETKAFSKEMKSGKVHTTEASAKSYVLYILGMKKGANGVWKTDAMSGERGRCTA</sequence>
<evidence type="ECO:0000313" key="2">
    <source>
        <dbReference type="Proteomes" id="UP000320888"/>
    </source>
</evidence>
<accession>A0A553ZMG5</accession>
<protein>
    <submittedName>
        <fullName evidence="1">Uncharacterized protein</fullName>
    </submittedName>
</protein>
<organism evidence="1 2">
    <name type="scientific">Streptomyces benahoarensis</name>
    <dbReference type="NCBI Taxonomy" id="2595054"/>
    <lineage>
        <taxon>Bacteria</taxon>
        <taxon>Bacillati</taxon>
        <taxon>Actinomycetota</taxon>
        <taxon>Actinomycetes</taxon>
        <taxon>Kitasatosporales</taxon>
        <taxon>Streptomycetaceae</taxon>
        <taxon>Streptomyces</taxon>
    </lineage>
</organism>
<dbReference type="OrthoDB" id="4323476at2"/>
<gene>
    <name evidence="1" type="ORF">FNZ23_08680</name>
</gene>
<dbReference type="Proteomes" id="UP000320888">
    <property type="component" value="Unassembled WGS sequence"/>
</dbReference>
<evidence type="ECO:0000313" key="1">
    <source>
        <dbReference type="EMBL" id="TSB42674.1"/>
    </source>
</evidence>